<feature type="signal peptide" evidence="1">
    <location>
        <begin position="1"/>
        <end position="21"/>
    </location>
</feature>
<dbReference type="PANTHER" id="PTHR31450">
    <property type="entry name" value="LEUCINE-RICH REPEAT-CONTAINING PROTEIN 19 LRRC19 FAMILY MEMBER"/>
    <property type="match status" value="1"/>
</dbReference>
<dbReference type="AlphaFoldDB" id="A0A1J1I1D7"/>
<evidence type="ECO:0000313" key="2">
    <source>
        <dbReference type="EMBL" id="CRK94019.1"/>
    </source>
</evidence>
<dbReference type="OrthoDB" id="8861968at2759"/>
<dbReference type="EMBL" id="CVRI01000038">
    <property type="protein sequence ID" value="CRK94019.1"/>
    <property type="molecule type" value="Genomic_DNA"/>
</dbReference>
<dbReference type="SUPFAM" id="SSF52058">
    <property type="entry name" value="L domain-like"/>
    <property type="match status" value="1"/>
</dbReference>
<evidence type="ECO:0000256" key="1">
    <source>
        <dbReference type="SAM" id="SignalP"/>
    </source>
</evidence>
<dbReference type="PANTHER" id="PTHR31450:SF3">
    <property type="entry name" value="TYPE III ENDOSOME MEMBRANE PROTEIN TEMP"/>
    <property type="match status" value="1"/>
</dbReference>
<dbReference type="InterPro" id="IPR032675">
    <property type="entry name" value="LRR_dom_sf"/>
</dbReference>
<protein>
    <submittedName>
        <fullName evidence="2">CLUMA_CG007544, isoform A</fullName>
    </submittedName>
</protein>
<evidence type="ECO:0000313" key="3">
    <source>
        <dbReference type="Proteomes" id="UP000183832"/>
    </source>
</evidence>
<name>A0A1J1I1D7_9DIPT</name>
<keyword evidence="1" id="KW-0732">Signal</keyword>
<feature type="chain" id="PRO_5012656063" evidence="1">
    <location>
        <begin position="22"/>
        <end position="261"/>
    </location>
</feature>
<sequence>MSYFIVSLVVITTITLSSSQAFREVVDCEKITINRCYIGSERIFSSEFIFLRKHENIVSIDMNDNKNIRYLPINTAEMFPNLIVYQGSRCSIKAIHKINFQNLTKTETLALPFNYIETIEGNTFEEMISLTHLDLQNNRIKHMNGRALDVIINVQRVILINNICIDKDFDDDNGSRPEVIAEMPSIVQENCGFCDMTDILSHCDVINNFKSTIRLMLRSFQIRNQLTADTKIVSETSHEGEEPGNKTCEAEDMIKSFMHQL</sequence>
<reference evidence="2 3" key="1">
    <citation type="submission" date="2015-04" db="EMBL/GenBank/DDBJ databases">
        <authorList>
            <person name="Syromyatnikov M.Y."/>
            <person name="Popov V.N."/>
        </authorList>
    </citation>
    <scope>NUCLEOTIDE SEQUENCE [LARGE SCALE GENOMIC DNA]</scope>
</reference>
<keyword evidence="3" id="KW-1185">Reference proteome</keyword>
<dbReference type="InterPro" id="IPR001611">
    <property type="entry name" value="Leu-rich_rpt"/>
</dbReference>
<dbReference type="Proteomes" id="UP000183832">
    <property type="component" value="Unassembled WGS sequence"/>
</dbReference>
<proteinExistence type="predicted"/>
<accession>A0A1J1I1D7</accession>
<dbReference type="Pfam" id="PF13855">
    <property type="entry name" value="LRR_8"/>
    <property type="match status" value="1"/>
</dbReference>
<organism evidence="2 3">
    <name type="scientific">Clunio marinus</name>
    <dbReference type="NCBI Taxonomy" id="568069"/>
    <lineage>
        <taxon>Eukaryota</taxon>
        <taxon>Metazoa</taxon>
        <taxon>Ecdysozoa</taxon>
        <taxon>Arthropoda</taxon>
        <taxon>Hexapoda</taxon>
        <taxon>Insecta</taxon>
        <taxon>Pterygota</taxon>
        <taxon>Neoptera</taxon>
        <taxon>Endopterygota</taxon>
        <taxon>Diptera</taxon>
        <taxon>Nematocera</taxon>
        <taxon>Chironomoidea</taxon>
        <taxon>Chironomidae</taxon>
        <taxon>Clunio</taxon>
    </lineage>
</organism>
<dbReference type="Gene3D" id="3.80.10.10">
    <property type="entry name" value="Ribonuclease Inhibitor"/>
    <property type="match status" value="1"/>
</dbReference>
<gene>
    <name evidence="2" type="ORF">CLUMA_CG007544</name>
</gene>